<dbReference type="SUPFAM" id="SSF53335">
    <property type="entry name" value="S-adenosyl-L-methionine-dependent methyltransferases"/>
    <property type="match status" value="1"/>
</dbReference>
<comment type="similarity">
    <text evidence="2">Belongs to the TlyA family.</text>
</comment>
<dbReference type="InterPro" id="IPR004538">
    <property type="entry name" value="Hemolysin_A/TlyA"/>
</dbReference>
<dbReference type="EMBL" id="UOEZ01000050">
    <property type="protein sequence ID" value="VAW37159.1"/>
    <property type="molecule type" value="Genomic_DNA"/>
</dbReference>
<feature type="region of interest" description="Disordered" evidence="3">
    <location>
        <begin position="1"/>
        <end position="26"/>
    </location>
</feature>
<dbReference type="InterPro" id="IPR002877">
    <property type="entry name" value="RNA_MeTrfase_FtsJ_dom"/>
</dbReference>
<dbReference type="InterPro" id="IPR036986">
    <property type="entry name" value="S4_RNA-bd_sf"/>
</dbReference>
<dbReference type="AlphaFoldDB" id="A0A3B0VK13"/>
<dbReference type="PANTHER" id="PTHR32319:SF0">
    <property type="entry name" value="BACTERIAL HEMOLYSIN-LIKE PROTEIN"/>
    <property type="match status" value="1"/>
</dbReference>
<reference evidence="5" key="1">
    <citation type="submission" date="2018-06" db="EMBL/GenBank/DDBJ databases">
        <authorList>
            <person name="Zhirakovskaya E."/>
        </authorList>
    </citation>
    <scope>NUCLEOTIDE SEQUENCE</scope>
</reference>
<dbReference type="GO" id="GO:0008168">
    <property type="term" value="F:methyltransferase activity"/>
    <property type="evidence" value="ECO:0007669"/>
    <property type="project" value="UniProtKB-KW"/>
</dbReference>
<dbReference type="GO" id="GO:0003723">
    <property type="term" value="F:RNA binding"/>
    <property type="evidence" value="ECO:0007669"/>
    <property type="project" value="UniProtKB-KW"/>
</dbReference>
<sequence length="272" mass="29137">MAGNLNDKEAEGSAAEESKAEKSQRPVKQKKVRIDVLITGLGLVKSRQRAQALIMAGRVVVNDHRVDKAGTKVDPQARVVVKGDLPYVGRGGLKLKGALDCFGIEPSGLTAMDVGSSTGGFTDCLLQAGAGKVYAIDVGKGLIDYSLRTDPRVVLLESVNVRYLEPRAVPEKAGIVVIDVSFISLKKVLPVLQKFLAEKAIVLALVKPQFEVGKGQLGKGGIVREPEQHRAVVEDMSSFAESEGYAVLGTAESPIKGAKGNREFWLYLGSRR</sequence>
<dbReference type="PANTHER" id="PTHR32319">
    <property type="entry name" value="BACTERIAL HEMOLYSIN-LIKE PROTEIN"/>
    <property type="match status" value="1"/>
</dbReference>
<evidence type="ECO:0000259" key="4">
    <source>
        <dbReference type="SMART" id="SM00363"/>
    </source>
</evidence>
<dbReference type="Gene3D" id="3.40.50.150">
    <property type="entry name" value="Vaccinia Virus protein VP39"/>
    <property type="match status" value="1"/>
</dbReference>
<proteinExistence type="inferred from homology"/>
<feature type="compositionally biased region" description="Basic and acidic residues" evidence="3">
    <location>
        <begin position="1"/>
        <end position="24"/>
    </location>
</feature>
<dbReference type="PIRSF" id="PIRSF005578">
    <property type="entry name" value="TlyA"/>
    <property type="match status" value="1"/>
</dbReference>
<dbReference type="CDD" id="cd00165">
    <property type="entry name" value="S4"/>
    <property type="match status" value="1"/>
</dbReference>
<protein>
    <submittedName>
        <fullName evidence="5">RNA binding methyltransferase FtsJ like</fullName>
    </submittedName>
</protein>
<keyword evidence="1" id="KW-0694">RNA-binding</keyword>
<keyword evidence="5" id="KW-0489">Methyltransferase</keyword>
<name>A0A3B0VK13_9ZZZZ</name>
<dbReference type="Gene3D" id="3.10.290.10">
    <property type="entry name" value="RNA-binding S4 domain"/>
    <property type="match status" value="1"/>
</dbReference>
<accession>A0A3B0VK13</accession>
<dbReference type="InterPro" id="IPR047048">
    <property type="entry name" value="TlyA"/>
</dbReference>
<dbReference type="SMART" id="SM00363">
    <property type="entry name" value="S4"/>
    <property type="match status" value="1"/>
</dbReference>
<dbReference type="PROSITE" id="PS50889">
    <property type="entry name" value="S4"/>
    <property type="match status" value="1"/>
</dbReference>
<dbReference type="GO" id="GO:0032259">
    <property type="term" value="P:methylation"/>
    <property type="evidence" value="ECO:0007669"/>
    <property type="project" value="UniProtKB-KW"/>
</dbReference>
<keyword evidence="5" id="KW-0808">Transferase</keyword>
<dbReference type="Pfam" id="PF01728">
    <property type="entry name" value="FtsJ"/>
    <property type="match status" value="1"/>
</dbReference>
<dbReference type="NCBIfam" id="TIGR00478">
    <property type="entry name" value="tly"/>
    <property type="match status" value="1"/>
</dbReference>
<dbReference type="InterPro" id="IPR002942">
    <property type="entry name" value="S4_RNA-bd"/>
</dbReference>
<organism evidence="5">
    <name type="scientific">hydrothermal vent metagenome</name>
    <dbReference type="NCBI Taxonomy" id="652676"/>
    <lineage>
        <taxon>unclassified sequences</taxon>
        <taxon>metagenomes</taxon>
        <taxon>ecological metagenomes</taxon>
    </lineage>
</organism>
<feature type="domain" description="RNA-binding S4" evidence="4">
    <location>
        <begin position="32"/>
        <end position="94"/>
    </location>
</feature>
<evidence type="ECO:0000313" key="5">
    <source>
        <dbReference type="EMBL" id="VAW37159.1"/>
    </source>
</evidence>
<dbReference type="SUPFAM" id="SSF55174">
    <property type="entry name" value="Alpha-L RNA-binding motif"/>
    <property type="match status" value="1"/>
</dbReference>
<evidence type="ECO:0000256" key="1">
    <source>
        <dbReference type="ARBA" id="ARBA00022884"/>
    </source>
</evidence>
<dbReference type="InterPro" id="IPR029063">
    <property type="entry name" value="SAM-dependent_MTases_sf"/>
</dbReference>
<evidence type="ECO:0000256" key="2">
    <source>
        <dbReference type="ARBA" id="ARBA00029460"/>
    </source>
</evidence>
<dbReference type="Pfam" id="PF01479">
    <property type="entry name" value="S4"/>
    <property type="match status" value="1"/>
</dbReference>
<gene>
    <name evidence="5" type="ORF">MNBD_DELTA02-1247</name>
</gene>
<evidence type="ECO:0000256" key="3">
    <source>
        <dbReference type="SAM" id="MobiDB-lite"/>
    </source>
</evidence>